<evidence type="ECO:0000259" key="2">
    <source>
        <dbReference type="Pfam" id="PF13439"/>
    </source>
</evidence>
<dbReference type="Pfam" id="PF13439">
    <property type="entry name" value="Glyco_transf_4"/>
    <property type="match status" value="1"/>
</dbReference>
<keyword evidence="4" id="KW-1185">Reference proteome</keyword>
<dbReference type="PANTHER" id="PTHR12526:SF630">
    <property type="entry name" value="GLYCOSYLTRANSFERASE"/>
    <property type="match status" value="1"/>
</dbReference>
<evidence type="ECO:0000313" key="4">
    <source>
        <dbReference type="Proteomes" id="UP001057561"/>
    </source>
</evidence>
<dbReference type="Pfam" id="PF00534">
    <property type="entry name" value="Glycos_transf_1"/>
    <property type="match status" value="1"/>
</dbReference>
<protein>
    <submittedName>
        <fullName evidence="3">Glycosyltransferase family 4 protein</fullName>
    </submittedName>
</protein>
<dbReference type="CDD" id="cd03801">
    <property type="entry name" value="GT4_PimA-like"/>
    <property type="match status" value="1"/>
</dbReference>
<evidence type="ECO:0000313" key="3">
    <source>
        <dbReference type="EMBL" id="UUO16197.1"/>
    </source>
</evidence>
<gene>
    <name evidence="3" type="ORF">NG743_03880</name>
</gene>
<dbReference type="PANTHER" id="PTHR12526">
    <property type="entry name" value="GLYCOSYLTRANSFERASE"/>
    <property type="match status" value="1"/>
</dbReference>
<name>A0ABY5LZK1_9CYAN</name>
<dbReference type="EMBL" id="CP099464">
    <property type="protein sequence ID" value="UUO16197.1"/>
    <property type="molecule type" value="Genomic_DNA"/>
</dbReference>
<dbReference type="Gene3D" id="3.40.50.2000">
    <property type="entry name" value="Glycogen Phosphorylase B"/>
    <property type="match status" value="2"/>
</dbReference>
<dbReference type="Proteomes" id="UP001057561">
    <property type="component" value="Chromosome"/>
</dbReference>
<proteinExistence type="predicted"/>
<reference evidence="3" key="1">
    <citation type="submission" date="2022-06" db="EMBL/GenBank/DDBJ databases">
        <title>Nostosin G and Spiroidesin B from the Cyanobacterium Dolichospermum sp. NIES-1697.</title>
        <authorList>
            <person name="Phan C.-S."/>
            <person name="Mehjabin J.J."/>
            <person name="Anas A.R.J."/>
            <person name="Hayasaka M."/>
            <person name="Onoki R."/>
            <person name="Wang J."/>
            <person name="Umezawa T."/>
            <person name="Washio K."/>
            <person name="Morikawa M."/>
            <person name="Okino T."/>
        </authorList>
    </citation>
    <scope>NUCLEOTIDE SEQUENCE</scope>
    <source>
        <strain evidence="3">NIES-1697</strain>
    </source>
</reference>
<dbReference type="SUPFAM" id="SSF53756">
    <property type="entry name" value="UDP-Glycosyltransferase/glycogen phosphorylase"/>
    <property type="match status" value="1"/>
</dbReference>
<evidence type="ECO:0000259" key="1">
    <source>
        <dbReference type="Pfam" id="PF00534"/>
    </source>
</evidence>
<organism evidence="3 4">
    <name type="scientific">Dolichospermum heterosporum TAC447</name>
    <dbReference type="NCBI Taxonomy" id="747523"/>
    <lineage>
        <taxon>Bacteria</taxon>
        <taxon>Bacillati</taxon>
        <taxon>Cyanobacteriota</taxon>
        <taxon>Cyanophyceae</taxon>
        <taxon>Nostocales</taxon>
        <taxon>Aphanizomenonaceae</taxon>
        <taxon>Dolichospermum</taxon>
        <taxon>Dolichospermum heterosporum</taxon>
    </lineage>
</organism>
<dbReference type="InterPro" id="IPR001296">
    <property type="entry name" value="Glyco_trans_1"/>
</dbReference>
<accession>A0ABY5LZK1</accession>
<sequence>MKIVFVNPVGVIGGAERVLLTIIAALLNTKPNIQLFLIVGTDGPLIEEAEKLGVQVKLVKLPEELNQLGDSAFKGSNRAVMGLILLFRLVKILPNIGQYLREFQRSLQQLQPDLIHSNGIKTHLLIALAGIKDIPIIWHIHDFYSSRPFMARVLKQVSYGAKLGIAISEAVAKDAKTTLPKLPIEIIYNAVDINYFSPIPSPHHTFLKIGLVATFARWKGHDIFLAAASEIIKTYPNLNVRFCIVGGAIYKTRGSQFSEQELKDKAAHLEIADKVDFLGFQQDIAQVYRDLDIVIHASTQPEPFGLAIVEAMACGKPVIVSQAGGAAELFTHNYDAVGVPPGEPKALAAAIIDLLENPEKRQFLSANARKTATNNFSHQRYGEQIITIYQQVKWSDKIKFTR</sequence>
<feature type="domain" description="Glycosyltransferase subfamily 4-like N-terminal" evidence="2">
    <location>
        <begin position="13"/>
        <end position="194"/>
    </location>
</feature>
<dbReference type="InterPro" id="IPR028098">
    <property type="entry name" value="Glyco_trans_4-like_N"/>
</dbReference>
<feature type="domain" description="Glycosyl transferase family 1" evidence="1">
    <location>
        <begin position="208"/>
        <end position="370"/>
    </location>
</feature>
<dbReference type="RefSeq" id="WP_257121549.1">
    <property type="nucleotide sequence ID" value="NZ_CP099464.1"/>
</dbReference>